<name>E0VMG4_PEDHC</name>
<dbReference type="InterPro" id="IPR013024">
    <property type="entry name" value="GGCT-like"/>
</dbReference>
<dbReference type="STRING" id="121224.E0VMG4"/>
<dbReference type="PANTHER" id="PTHR12510">
    <property type="entry name" value="TROPONIN C-AKIN-1 PROTEIN"/>
    <property type="match status" value="1"/>
</dbReference>
<dbReference type="KEGG" id="phu:Phum_PHUM308890"/>
<dbReference type="PANTHER" id="PTHR12510:SF4">
    <property type="entry name" value="GAMMA-GLUTAMYLAMINECYCLOTRANSFERASE"/>
    <property type="match status" value="1"/>
</dbReference>
<dbReference type="SUPFAM" id="SSF110857">
    <property type="entry name" value="Gamma-glutamyl cyclotransferase-like"/>
    <property type="match status" value="1"/>
</dbReference>
<proteinExistence type="inferred from homology"/>
<evidence type="ECO:0000256" key="3">
    <source>
        <dbReference type="RuleBase" id="RU367036"/>
    </source>
</evidence>
<evidence type="ECO:0000256" key="2">
    <source>
        <dbReference type="PIRSR" id="PIRSR639126-1"/>
    </source>
</evidence>
<organism>
    <name type="scientific">Pediculus humanus subsp. corporis</name>
    <name type="common">Body louse</name>
    <dbReference type="NCBI Taxonomy" id="121224"/>
    <lineage>
        <taxon>Eukaryota</taxon>
        <taxon>Metazoa</taxon>
        <taxon>Ecdysozoa</taxon>
        <taxon>Arthropoda</taxon>
        <taxon>Hexapoda</taxon>
        <taxon>Insecta</taxon>
        <taxon>Pterygota</taxon>
        <taxon>Neoptera</taxon>
        <taxon>Paraneoptera</taxon>
        <taxon>Psocodea</taxon>
        <taxon>Troctomorpha</taxon>
        <taxon>Phthiraptera</taxon>
        <taxon>Anoplura</taxon>
        <taxon>Pediculidae</taxon>
        <taxon>Pediculus</taxon>
    </lineage>
</organism>
<dbReference type="Proteomes" id="UP000009046">
    <property type="component" value="Unassembled WGS sequence"/>
</dbReference>
<sequence length="166" mass="19432">MNLHTVFVYGTLKRGEPNHHWLQLKDNGYSKFLGKGKTIKKYPLVIASKYNIPFLLHSPGRGENVIGEIYEVDDHMLFKLDTLEDHPYFYVREIDFIQSISSTESTTYETNKEVECWIYFLKQFKPSLMSEPFLVEYHSDGDHAKPYTVHEKRIPGYHAKTDVLLS</sequence>
<dbReference type="GO" id="GO:0005829">
    <property type="term" value="C:cytosol"/>
    <property type="evidence" value="ECO:0007669"/>
    <property type="project" value="TreeGrafter"/>
</dbReference>
<dbReference type="HOGENOM" id="CLU_083466_1_0_1"/>
<dbReference type="InterPro" id="IPR036568">
    <property type="entry name" value="GGCT-like_sf"/>
</dbReference>
<gene>
    <name evidence="6" type="primary">8235810</name>
    <name evidence="5" type="ORF">Phum_PHUM308890</name>
</gene>
<dbReference type="EnsemblMetazoa" id="PHUM308890-RA">
    <property type="protein sequence ID" value="PHUM308890-PA"/>
    <property type="gene ID" value="PHUM308890"/>
</dbReference>
<evidence type="ECO:0000259" key="4">
    <source>
        <dbReference type="Pfam" id="PF06094"/>
    </source>
</evidence>
<dbReference type="FunCoup" id="E0VMG4">
    <property type="interactions" value="186"/>
</dbReference>
<protein>
    <recommendedName>
        <fullName evidence="3">Gamma-glutamylcyclotransferase family protein</fullName>
    </recommendedName>
</protein>
<feature type="active site" description="Proton acceptor" evidence="2">
    <location>
        <position position="84"/>
    </location>
</feature>
<dbReference type="RefSeq" id="XP_002427308.1">
    <property type="nucleotide sequence ID" value="XM_002427263.1"/>
</dbReference>
<evidence type="ECO:0000313" key="7">
    <source>
        <dbReference type="Proteomes" id="UP000009046"/>
    </source>
</evidence>
<dbReference type="InParanoid" id="E0VMG4"/>
<dbReference type="EMBL" id="AAZO01003585">
    <property type="status" value="NOT_ANNOTATED_CDS"/>
    <property type="molecule type" value="Genomic_DNA"/>
</dbReference>
<feature type="domain" description="Gamma-glutamylcyclotransferase AIG2-like" evidence="4">
    <location>
        <begin position="6"/>
        <end position="123"/>
    </location>
</feature>
<reference evidence="5" key="1">
    <citation type="submission" date="2007-04" db="EMBL/GenBank/DDBJ databases">
        <title>Annotation of Pediculus humanus corporis strain USDA.</title>
        <authorList>
            <person name="Kirkness E."/>
            <person name="Hannick L."/>
            <person name="Hass B."/>
            <person name="Bruggner R."/>
            <person name="Lawson D."/>
            <person name="Bidwell S."/>
            <person name="Joardar V."/>
            <person name="Caler E."/>
            <person name="Walenz B."/>
            <person name="Inman J."/>
            <person name="Schobel S."/>
            <person name="Galinsky K."/>
            <person name="Amedeo P."/>
            <person name="Strausberg R."/>
        </authorList>
    </citation>
    <scope>NUCLEOTIDE SEQUENCE</scope>
    <source>
        <strain evidence="5">USDA</strain>
    </source>
</reference>
<dbReference type="Pfam" id="PF06094">
    <property type="entry name" value="GGACT"/>
    <property type="match status" value="1"/>
</dbReference>
<dbReference type="AlphaFoldDB" id="E0VMG4"/>
<dbReference type="eggNOG" id="KOG4450">
    <property type="taxonomic scope" value="Eukaryota"/>
</dbReference>
<reference evidence="6" key="3">
    <citation type="submission" date="2020-05" db="UniProtKB">
        <authorList>
            <consortium name="EnsemblMetazoa"/>
        </authorList>
    </citation>
    <scope>IDENTIFICATION</scope>
    <source>
        <strain evidence="6">USDA</strain>
    </source>
</reference>
<dbReference type="OrthoDB" id="113620at2759"/>
<dbReference type="CTD" id="8235810"/>
<dbReference type="OMA" id="NEKLECW"/>
<keyword evidence="7" id="KW-1185">Reference proteome</keyword>
<dbReference type="GO" id="GO:0061929">
    <property type="term" value="F:gamma-glutamylaminecyclotransferase activity"/>
    <property type="evidence" value="ECO:0007669"/>
    <property type="project" value="InterPro"/>
</dbReference>
<dbReference type="GeneID" id="8235810"/>
<dbReference type="CDD" id="cd06661">
    <property type="entry name" value="GGCT_like"/>
    <property type="match status" value="1"/>
</dbReference>
<reference evidence="5" key="2">
    <citation type="submission" date="2007-04" db="EMBL/GenBank/DDBJ databases">
        <title>The genome of the human body louse.</title>
        <authorList>
            <consortium name="The Human Body Louse Genome Consortium"/>
            <person name="Kirkness E."/>
            <person name="Walenz B."/>
            <person name="Hass B."/>
            <person name="Bruggner R."/>
            <person name="Strausberg R."/>
        </authorList>
    </citation>
    <scope>NUCLEOTIDE SEQUENCE</scope>
    <source>
        <strain evidence="5">USDA</strain>
    </source>
</reference>
<comment type="similarity">
    <text evidence="1 3">Belongs to the gamma-glutamylcyclotransferase family.</text>
</comment>
<dbReference type="InterPro" id="IPR039126">
    <property type="entry name" value="GGACT"/>
</dbReference>
<dbReference type="VEuPathDB" id="VectorBase:PHUM308890"/>
<dbReference type="Gene3D" id="3.10.490.10">
    <property type="entry name" value="Gamma-glutamyl cyclotransferase-like"/>
    <property type="match status" value="1"/>
</dbReference>
<dbReference type="InterPro" id="IPR009288">
    <property type="entry name" value="AIG2-like_dom"/>
</dbReference>
<evidence type="ECO:0000313" key="6">
    <source>
        <dbReference type="EnsemblMetazoa" id="PHUM308890-PA"/>
    </source>
</evidence>
<accession>E0VMG4</accession>
<dbReference type="EMBL" id="DS235307">
    <property type="protein sequence ID" value="EEB14570.1"/>
    <property type="molecule type" value="Genomic_DNA"/>
</dbReference>
<evidence type="ECO:0000256" key="1">
    <source>
        <dbReference type="ARBA" id="ARBA00008861"/>
    </source>
</evidence>
<evidence type="ECO:0000313" key="5">
    <source>
        <dbReference type="EMBL" id="EEB14570.1"/>
    </source>
</evidence>